<dbReference type="SUPFAM" id="SSF55874">
    <property type="entry name" value="ATPase domain of HSP90 chaperone/DNA topoisomerase II/histidine kinase"/>
    <property type="match status" value="1"/>
</dbReference>
<dbReference type="Gene3D" id="3.30.230.10">
    <property type="match status" value="1"/>
</dbReference>
<feature type="region of interest" description="Disordered" evidence="6">
    <location>
        <begin position="219"/>
        <end position="252"/>
    </location>
</feature>
<evidence type="ECO:0000256" key="1">
    <source>
        <dbReference type="ARBA" id="ARBA00004123"/>
    </source>
</evidence>
<dbReference type="FunFam" id="3.30.230.10:FF:000014">
    <property type="entry name" value="DNA mismatch repair protein Mlh1"/>
    <property type="match status" value="1"/>
</dbReference>
<dbReference type="InterPro" id="IPR013507">
    <property type="entry name" value="DNA_mismatch_S5_2-like"/>
</dbReference>
<dbReference type="STRING" id="41875.K8EE14"/>
<dbReference type="OrthoDB" id="10254304at2759"/>
<dbReference type="GO" id="GO:0030983">
    <property type="term" value="F:mismatched DNA binding"/>
    <property type="evidence" value="ECO:0007669"/>
    <property type="project" value="InterPro"/>
</dbReference>
<protein>
    <submittedName>
        <fullName evidence="8">MLH1</fullName>
    </submittedName>
</protein>
<dbReference type="InterPro" id="IPR020568">
    <property type="entry name" value="Ribosomal_Su5_D2-typ_SF"/>
</dbReference>
<dbReference type="SMART" id="SM01340">
    <property type="entry name" value="DNA_mis_repair"/>
    <property type="match status" value="1"/>
</dbReference>
<feature type="compositionally biased region" description="Low complexity" evidence="6">
    <location>
        <begin position="487"/>
        <end position="496"/>
    </location>
</feature>
<evidence type="ECO:0000256" key="4">
    <source>
        <dbReference type="ARBA" id="ARBA00023204"/>
    </source>
</evidence>
<keyword evidence="3" id="KW-0227">DNA damage</keyword>
<dbReference type="InterPro" id="IPR014762">
    <property type="entry name" value="DNA_mismatch_repair_CS"/>
</dbReference>
<dbReference type="InterPro" id="IPR014721">
    <property type="entry name" value="Ribsml_uS5_D2-typ_fold_subgr"/>
</dbReference>
<dbReference type="GO" id="GO:0006298">
    <property type="term" value="P:mismatch repair"/>
    <property type="evidence" value="ECO:0007669"/>
    <property type="project" value="InterPro"/>
</dbReference>
<evidence type="ECO:0000313" key="9">
    <source>
        <dbReference type="Proteomes" id="UP000198341"/>
    </source>
</evidence>
<dbReference type="FunFam" id="3.30.565.10:FF:000079">
    <property type="entry name" value="DNA mismatch repair protein MLH"/>
    <property type="match status" value="1"/>
</dbReference>
<feature type="region of interest" description="Disordered" evidence="6">
    <location>
        <begin position="414"/>
        <end position="463"/>
    </location>
</feature>
<dbReference type="InterPro" id="IPR002099">
    <property type="entry name" value="MutL/Mlh/PMS"/>
</dbReference>
<dbReference type="PANTHER" id="PTHR10073:SF12">
    <property type="entry name" value="DNA MISMATCH REPAIR PROTEIN MLH1"/>
    <property type="match status" value="1"/>
</dbReference>
<feature type="compositionally biased region" description="Acidic residues" evidence="6">
    <location>
        <begin position="419"/>
        <end position="428"/>
    </location>
</feature>
<keyword evidence="4" id="KW-0234">DNA repair</keyword>
<dbReference type="GO" id="GO:0032389">
    <property type="term" value="C:MutLalpha complex"/>
    <property type="evidence" value="ECO:0007669"/>
    <property type="project" value="TreeGrafter"/>
</dbReference>
<reference evidence="8 9" key="1">
    <citation type="submission" date="2011-10" db="EMBL/GenBank/DDBJ databases">
        <authorList>
            <person name="Genoscope - CEA"/>
        </authorList>
    </citation>
    <scope>NUCLEOTIDE SEQUENCE [LARGE SCALE GENOMIC DNA]</scope>
    <source>
        <strain evidence="8 9">RCC 1105</strain>
    </source>
</reference>
<dbReference type="AlphaFoldDB" id="K8EE14"/>
<dbReference type="CDD" id="cd16926">
    <property type="entry name" value="HATPase_MutL-MLH-PMS-like"/>
    <property type="match status" value="1"/>
</dbReference>
<proteinExistence type="inferred from homology"/>
<feature type="compositionally biased region" description="Basic and acidic residues" evidence="6">
    <location>
        <begin position="449"/>
        <end position="460"/>
    </location>
</feature>
<dbReference type="PANTHER" id="PTHR10073">
    <property type="entry name" value="DNA MISMATCH REPAIR PROTEIN MLH, PMS, MUTL"/>
    <property type="match status" value="1"/>
</dbReference>
<sequence>MRENEQIVKVVQVKEIKRLPESVVNRVAAGEVIHGPHSALKELIENSLDASATQISILCKDGGKKLLQITDNGIGIREEDLEIVCERHTTSKLEKFEDLEAMETFGFRGEALASMTYVADVTITTARSGGKCAWKASYRDGKMREGTKEMCAGVTGTTIAVENLFYNVKTRRNALKSGAEEYAKILDVVTRYASSRPDVAFSCRKVGETRATVNAPLVVLSSSGGGGSEGEREGDRENGEENEPSPSSSSQKCRLERIGQIYGPTVSKELLPLRLKTNNDKLEKKMAQFHMECDILYSNANYKAKKTTFILFINGRLVECSALKRAIETAYQSVLPSSSREKPFVFLSMKLPFKDVDVNVHPTKREVHFMHQEEIVERVQTALEKALVKSNAARTFTVQTLLPGAQEKINIAKKKAEEGGEEEGEDQEERVTQTQRQQQQILTMKTKTTQREKAGGDHKLVRTNPTKDMASLDAFYRKTSVGGGGSASDVAATTGGENREDVGEGNDATNNRRKSGSITLLEEVRRNVRARRNRPNKDGSEGAMNDIAPYYTDLTSITEICETIREEADDEIAEMLRSHTIVGPADISAGKWLIQHGTKLLMINVNAASRVLMYQLAMAKFNGFKPISIRPPACVCDLLGEEEKEGVEEAKGKVEELLLRHAKMLKEYFGIAIEKKKTTSKEEKAKEDHDNADVVVISALPEILDGHSPDVSRLPEFLKSLREKVDWSNEKRCFVTIAECLAEFYGVLDDEDDEDDETGKEVKDNNNKNDDDKNDESTWQTKHIVFPALSSSAFAPPARFAKDGTVVEVACLEQLYKVFERC</sequence>
<accession>K8EE14</accession>
<dbReference type="Pfam" id="PF16413">
    <property type="entry name" value="Mlh1_C"/>
    <property type="match status" value="1"/>
</dbReference>
<dbReference type="RefSeq" id="XP_007513736.1">
    <property type="nucleotide sequence ID" value="XM_007513674.1"/>
</dbReference>
<comment type="similarity">
    <text evidence="2">Belongs to the DNA mismatch repair MutL/HexB family.</text>
</comment>
<feature type="region of interest" description="Disordered" evidence="6">
    <location>
        <begin position="751"/>
        <end position="777"/>
    </location>
</feature>
<evidence type="ECO:0000313" key="8">
    <source>
        <dbReference type="EMBL" id="CCO16261.1"/>
    </source>
</evidence>
<evidence type="ECO:0000259" key="7">
    <source>
        <dbReference type="SMART" id="SM01340"/>
    </source>
</evidence>
<feature type="compositionally biased region" description="Basic and acidic residues" evidence="6">
    <location>
        <begin position="759"/>
        <end position="771"/>
    </location>
</feature>
<comment type="subcellular location">
    <subcellularLocation>
        <location evidence="1">Nucleus</location>
    </subcellularLocation>
</comment>
<dbReference type="GeneID" id="19016274"/>
<dbReference type="InterPro" id="IPR038973">
    <property type="entry name" value="MutL/Mlh/Pms-like"/>
</dbReference>
<evidence type="ECO:0000256" key="6">
    <source>
        <dbReference type="SAM" id="MobiDB-lite"/>
    </source>
</evidence>
<dbReference type="Proteomes" id="UP000198341">
    <property type="component" value="Chromosome 4"/>
</dbReference>
<dbReference type="InterPro" id="IPR032189">
    <property type="entry name" value="Mlh1_C"/>
</dbReference>
<dbReference type="KEGG" id="bpg:Bathy04g02490"/>
<evidence type="ECO:0000256" key="2">
    <source>
        <dbReference type="ARBA" id="ARBA00006082"/>
    </source>
</evidence>
<evidence type="ECO:0000256" key="5">
    <source>
        <dbReference type="ARBA" id="ARBA00023242"/>
    </source>
</evidence>
<dbReference type="Pfam" id="PF13589">
    <property type="entry name" value="HATPase_c_3"/>
    <property type="match status" value="1"/>
</dbReference>
<dbReference type="GO" id="GO:0140664">
    <property type="term" value="F:ATP-dependent DNA damage sensor activity"/>
    <property type="evidence" value="ECO:0007669"/>
    <property type="project" value="InterPro"/>
</dbReference>
<feature type="compositionally biased region" description="Basic and acidic residues" evidence="6">
    <location>
        <begin position="229"/>
        <end position="239"/>
    </location>
</feature>
<dbReference type="Pfam" id="PF01119">
    <property type="entry name" value="DNA_mis_repair"/>
    <property type="match status" value="1"/>
</dbReference>
<dbReference type="EMBL" id="FO082275">
    <property type="protein sequence ID" value="CCO16261.1"/>
    <property type="molecule type" value="Genomic_DNA"/>
</dbReference>
<dbReference type="GO" id="GO:0016887">
    <property type="term" value="F:ATP hydrolysis activity"/>
    <property type="evidence" value="ECO:0007669"/>
    <property type="project" value="InterPro"/>
</dbReference>
<evidence type="ECO:0000256" key="3">
    <source>
        <dbReference type="ARBA" id="ARBA00022763"/>
    </source>
</evidence>
<dbReference type="PROSITE" id="PS00058">
    <property type="entry name" value="DNA_MISMATCH_REPAIR_1"/>
    <property type="match status" value="1"/>
</dbReference>
<dbReference type="NCBIfam" id="TIGR00585">
    <property type="entry name" value="mutl"/>
    <property type="match status" value="1"/>
</dbReference>
<keyword evidence="9" id="KW-1185">Reference proteome</keyword>
<keyword evidence="5" id="KW-0539">Nucleus</keyword>
<organism evidence="8 9">
    <name type="scientific">Bathycoccus prasinos</name>
    <dbReference type="NCBI Taxonomy" id="41875"/>
    <lineage>
        <taxon>Eukaryota</taxon>
        <taxon>Viridiplantae</taxon>
        <taxon>Chlorophyta</taxon>
        <taxon>Mamiellophyceae</taxon>
        <taxon>Mamiellales</taxon>
        <taxon>Bathycoccaceae</taxon>
        <taxon>Bathycoccus</taxon>
    </lineage>
</organism>
<dbReference type="InterPro" id="IPR036890">
    <property type="entry name" value="HATPase_C_sf"/>
</dbReference>
<gene>
    <name evidence="8" type="ORF">Bathy04g02490</name>
</gene>
<name>K8EE14_9CHLO</name>
<feature type="region of interest" description="Disordered" evidence="6">
    <location>
        <begin position="479"/>
        <end position="545"/>
    </location>
</feature>
<dbReference type="SUPFAM" id="SSF54211">
    <property type="entry name" value="Ribosomal protein S5 domain 2-like"/>
    <property type="match status" value="1"/>
</dbReference>
<feature type="domain" description="DNA mismatch repair protein S5" evidence="7">
    <location>
        <begin position="258"/>
        <end position="388"/>
    </location>
</feature>
<dbReference type="Gene3D" id="3.30.565.10">
    <property type="entry name" value="Histidine kinase-like ATPase, C-terminal domain"/>
    <property type="match status" value="1"/>
</dbReference>
<dbReference type="eggNOG" id="KOG1979">
    <property type="taxonomic scope" value="Eukaryota"/>
</dbReference>
<dbReference type="GO" id="GO:0005524">
    <property type="term" value="F:ATP binding"/>
    <property type="evidence" value="ECO:0007669"/>
    <property type="project" value="InterPro"/>
</dbReference>